<feature type="domain" description="NACHT" evidence="5">
    <location>
        <begin position="199"/>
        <end position="348"/>
    </location>
</feature>
<reference evidence="6 7" key="1">
    <citation type="submission" date="2020-01" db="EMBL/GenBank/DDBJ databases">
        <title>Draft genome sequence of Aspergillus udagawae IFM 46972.</title>
        <authorList>
            <person name="Takahashi H."/>
            <person name="Yaguchi T."/>
        </authorList>
    </citation>
    <scope>NUCLEOTIDE SEQUENCE [LARGE SCALE GENOMIC DNA]</scope>
    <source>
        <strain evidence="6 7">IFM 46972</strain>
    </source>
</reference>
<dbReference type="Pfam" id="PF24883">
    <property type="entry name" value="NPHP3_N"/>
    <property type="match status" value="1"/>
</dbReference>
<dbReference type="InterPro" id="IPR027417">
    <property type="entry name" value="P-loop_NTPase"/>
</dbReference>
<dbReference type="CDD" id="cd00200">
    <property type="entry name" value="WD40"/>
    <property type="match status" value="1"/>
</dbReference>
<keyword evidence="1 3" id="KW-0853">WD repeat</keyword>
<organism evidence="6 7">
    <name type="scientific">Aspergillus udagawae</name>
    <dbReference type="NCBI Taxonomy" id="91492"/>
    <lineage>
        <taxon>Eukaryota</taxon>
        <taxon>Fungi</taxon>
        <taxon>Dikarya</taxon>
        <taxon>Ascomycota</taxon>
        <taxon>Pezizomycotina</taxon>
        <taxon>Eurotiomycetes</taxon>
        <taxon>Eurotiomycetidae</taxon>
        <taxon>Eurotiales</taxon>
        <taxon>Aspergillaceae</taxon>
        <taxon>Aspergillus</taxon>
        <taxon>Aspergillus subgen. Fumigati</taxon>
    </lineage>
</organism>
<dbReference type="InterPro" id="IPR056884">
    <property type="entry name" value="NPHP3-like_N"/>
</dbReference>
<evidence type="ECO:0000256" key="2">
    <source>
        <dbReference type="ARBA" id="ARBA00022737"/>
    </source>
</evidence>
<name>A0A8H3SF52_9EURO</name>
<dbReference type="PROSITE" id="PS50837">
    <property type="entry name" value="NACHT"/>
    <property type="match status" value="1"/>
</dbReference>
<evidence type="ECO:0000313" key="6">
    <source>
        <dbReference type="EMBL" id="GFF58633.1"/>
    </source>
</evidence>
<dbReference type="InterPro" id="IPR036322">
    <property type="entry name" value="WD40_repeat_dom_sf"/>
</dbReference>
<dbReference type="SUPFAM" id="SSF50978">
    <property type="entry name" value="WD40 repeat-like"/>
    <property type="match status" value="1"/>
</dbReference>
<feature type="coiled-coil region" evidence="4">
    <location>
        <begin position="38"/>
        <end position="65"/>
    </location>
</feature>
<dbReference type="Gene3D" id="3.40.50.300">
    <property type="entry name" value="P-loop containing nucleotide triphosphate hydrolases"/>
    <property type="match status" value="1"/>
</dbReference>
<dbReference type="Pfam" id="PF00400">
    <property type="entry name" value="WD40"/>
    <property type="match status" value="3"/>
</dbReference>
<protein>
    <submittedName>
        <fullName evidence="6">WD-40 repeat-containing protein</fullName>
    </submittedName>
</protein>
<keyword evidence="2" id="KW-0677">Repeat</keyword>
<dbReference type="InterPro" id="IPR001680">
    <property type="entry name" value="WD40_rpt"/>
</dbReference>
<dbReference type="InterPro" id="IPR015943">
    <property type="entry name" value="WD40/YVTN_repeat-like_dom_sf"/>
</dbReference>
<evidence type="ECO:0000256" key="3">
    <source>
        <dbReference type="PROSITE-ProRule" id="PRU00221"/>
    </source>
</evidence>
<dbReference type="InterPro" id="IPR007111">
    <property type="entry name" value="NACHT_NTPase"/>
</dbReference>
<proteinExistence type="predicted"/>
<evidence type="ECO:0000313" key="7">
    <source>
        <dbReference type="Proteomes" id="UP000465221"/>
    </source>
</evidence>
<comment type="caution">
    <text evidence="6">The sequence shown here is derived from an EMBL/GenBank/DDBJ whole genome shotgun (WGS) entry which is preliminary data.</text>
</comment>
<feature type="repeat" description="WD" evidence="3">
    <location>
        <begin position="741"/>
        <end position="782"/>
    </location>
</feature>
<feature type="repeat" description="WD" evidence="3">
    <location>
        <begin position="825"/>
        <end position="866"/>
    </location>
</feature>
<dbReference type="PANTHER" id="PTHR19848">
    <property type="entry name" value="WD40 REPEAT PROTEIN"/>
    <property type="match status" value="1"/>
</dbReference>
<dbReference type="SMART" id="SM00320">
    <property type="entry name" value="WD40"/>
    <property type="match status" value="3"/>
</dbReference>
<keyword evidence="4" id="KW-0175">Coiled coil</keyword>
<dbReference type="Gene3D" id="2.130.10.10">
    <property type="entry name" value="YVTN repeat-like/Quinoprotein amine dehydrogenase"/>
    <property type="match status" value="2"/>
</dbReference>
<evidence type="ECO:0000256" key="4">
    <source>
        <dbReference type="SAM" id="Coils"/>
    </source>
</evidence>
<evidence type="ECO:0000256" key="1">
    <source>
        <dbReference type="ARBA" id="ARBA00022574"/>
    </source>
</evidence>
<dbReference type="PROSITE" id="PS50082">
    <property type="entry name" value="WD_REPEATS_2"/>
    <property type="match status" value="3"/>
</dbReference>
<dbReference type="PRINTS" id="PR00320">
    <property type="entry name" value="GPROTEINBRPT"/>
</dbReference>
<dbReference type="AlphaFoldDB" id="A0A8H3SF52"/>
<dbReference type="InterPro" id="IPR020472">
    <property type="entry name" value="WD40_PAC1"/>
</dbReference>
<gene>
    <name evidence="6" type="ORF">IFM46972_11163</name>
</gene>
<dbReference type="PANTHER" id="PTHR19848:SF8">
    <property type="entry name" value="F-BOX AND WD REPEAT DOMAIN CONTAINING 7"/>
    <property type="match status" value="1"/>
</dbReference>
<dbReference type="PROSITE" id="PS50294">
    <property type="entry name" value="WD_REPEATS_REGION"/>
    <property type="match status" value="3"/>
</dbReference>
<dbReference type="SUPFAM" id="SSF52540">
    <property type="entry name" value="P-loop containing nucleoside triphosphate hydrolases"/>
    <property type="match status" value="1"/>
</dbReference>
<sequence>MDGLSSAASVIAIIQLTGSLVKLCGGYIQEVRNAREEIFTLQQAIIGLQDTLQDLQNNLQENKAKGLPTSSRLPSDITACLSELQALEARLDPGKGKSVMRKMGLRALKWPLKRAEVEGLTQSLERYKSSFILSLQVDQTMAENTVRIIQHVDLGKLEGAIGAGFESFSDRDKVECLPGTRTELLREITEWAFSPSSKSMFWLQGMAGTGKSTISRTVARSAKNRNCLGASFFFKRGEADRGNAKKFFPTLTRQLILWKPELQPGVQKALDNDPDIASKSLRGQFEKLLLQPLLGFDQGDQLPQNTVIVIDALDECEHDQDVQNIIRLLPRLQEVKSLCLRVFLTSRPELPISHGFSEIGNDVYQDLALHEIPEEVTKHDIQLFLQHRFTKIQHDRKVPQGWPGDDIIQELVKVSVPLFISAATMCRYIENPKWEPKFRLAELLKNQAKYVSKMDKTYLPILTRLLDDQESDEREQQQLLQEFQDIVGVIILLAAPLSINTLSPFLGIEVDQISNRLDSFRSVLSIPSDENQPVRILHLSFPEFLVQTTTKFCVDAPTKHKDVAKSCLRTMRRLLRRDICNLADPAARRTEIDSLDIHQYLPSELQYSCRYWTHHLKNSHAVSSDIEEVRLFLQKHFLHWMEAMSLLGLISEMTGMLDILRTMVSDHNGNSSLAAFLHDAKRFVLKNRQIADEAPLQIYHAGLVFAPRAAIIREQFQSELPDWICRFPQVHENWSAELQTLEGHTGGVRSVAFSPDGRLLASGSADKTVRLWDPATGALQQSLEGHTGSVWTVAFSPDGRLLASGSVDETVRLWDPATGALQHSLEGHTGWVMSLAFSPDGRLLASGSEDKTVRLWDPATSSLQEILNTDGVVTELEFSQGSSYLRTDLGSIKIRSSCGNPTPSSPNIGPQISLESEWIAVHGQKVLWLPPEARPSCSATKSNILGLGHASGRISFLGFRK</sequence>
<accession>A0A8H3SF52</accession>
<dbReference type="Proteomes" id="UP000465221">
    <property type="component" value="Unassembled WGS sequence"/>
</dbReference>
<dbReference type="EMBL" id="BLKC01000181">
    <property type="protein sequence ID" value="GFF58633.1"/>
    <property type="molecule type" value="Genomic_DNA"/>
</dbReference>
<feature type="repeat" description="WD" evidence="3">
    <location>
        <begin position="783"/>
        <end position="824"/>
    </location>
</feature>
<evidence type="ECO:0000259" key="5">
    <source>
        <dbReference type="PROSITE" id="PS50837"/>
    </source>
</evidence>